<dbReference type="AlphaFoldDB" id="A0A5B6V2P5"/>
<comment type="similarity">
    <text evidence="2">Belongs to the multi antimicrobial extrusion (MATE) (TC 2.A.66.1) family.</text>
</comment>
<dbReference type="PANTHER" id="PTHR42893">
    <property type="entry name" value="PROTEIN DETOXIFICATION 44, CHLOROPLASTIC-RELATED"/>
    <property type="match status" value="1"/>
</dbReference>
<comment type="subcellular location">
    <subcellularLocation>
        <location evidence="1">Membrane</location>
        <topology evidence="1">Multi-pass membrane protein</topology>
    </subcellularLocation>
</comment>
<name>A0A5B6V2P5_9ROSI</name>
<keyword evidence="3 6" id="KW-0812">Transmembrane</keyword>
<evidence type="ECO:0000256" key="5">
    <source>
        <dbReference type="ARBA" id="ARBA00023136"/>
    </source>
</evidence>
<evidence type="ECO:0000256" key="4">
    <source>
        <dbReference type="ARBA" id="ARBA00022989"/>
    </source>
</evidence>
<accession>A0A5B6V2P5</accession>
<keyword evidence="4 6" id="KW-1133">Transmembrane helix</keyword>
<gene>
    <name evidence="7" type="ORF">EPI10_007658</name>
</gene>
<evidence type="ECO:0000256" key="6">
    <source>
        <dbReference type="SAM" id="Phobius"/>
    </source>
</evidence>
<keyword evidence="5 6" id="KW-0472">Membrane</keyword>
<evidence type="ECO:0000256" key="3">
    <source>
        <dbReference type="ARBA" id="ARBA00022692"/>
    </source>
</evidence>
<comment type="caution">
    <text evidence="7">The sequence shown here is derived from an EMBL/GenBank/DDBJ whole genome shotgun (WGS) entry which is preliminary data.</text>
</comment>
<proteinExistence type="inferred from homology"/>
<evidence type="ECO:0000256" key="1">
    <source>
        <dbReference type="ARBA" id="ARBA00004141"/>
    </source>
</evidence>
<organism evidence="7 8">
    <name type="scientific">Gossypium australe</name>
    <dbReference type="NCBI Taxonomy" id="47621"/>
    <lineage>
        <taxon>Eukaryota</taxon>
        <taxon>Viridiplantae</taxon>
        <taxon>Streptophyta</taxon>
        <taxon>Embryophyta</taxon>
        <taxon>Tracheophyta</taxon>
        <taxon>Spermatophyta</taxon>
        <taxon>Magnoliopsida</taxon>
        <taxon>eudicotyledons</taxon>
        <taxon>Gunneridae</taxon>
        <taxon>Pentapetalae</taxon>
        <taxon>rosids</taxon>
        <taxon>malvids</taxon>
        <taxon>Malvales</taxon>
        <taxon>Malvaceae</taxon>
        <taxon>Malvoideae</taxon>
        <taxon>Gossypium</taxon>
    </lineage>
</organism>
<reference evidence="8" key="1">
    <citation type="journal article" date="2019" name="Plant Biotechnol. J.">
        <title>Genome sequencing of the Australian wild diploid species Gossypium australe highlights disease resistance and delayed gland morphogenesis.</title>
        <authorList>
            <person name="Cai Y."/>
            <person name="Cai X."/>
            <person name="Wang Q."/>
            <person name="Wang P."/>
            <person name="Zhang Y."/>
            <person name="Cai C."/>
            <person name="Xu Y."/>
            <person name="Wang K."/>
            <person name="Zhou Z."/>
            <person name="Wang C."/>
            <person name="Geng S."/>
            <person name="Li B."/>
            <person name="Dong Q."/>
            <person name="Hou Y."/>
            <person name="Wang H."/>
            <person name="Ai P."/>
            <person name="Liu Z."/>
            <person name="Yi F."/>
            <person name="Sun M."/>
            <person name="An G."/>
            <person name="Cheng J."/>
            <person name="Zhang Y."/>
            <person name="Shi Q."/>
            <person name="Xie Y."/>
            <person name="Shi X."/>
            <person name="Chang Y."/>
            <person name="Huang F."/>
            <person name="Chen Y."/>
            <person name="Hong S."/>
            <person name="Mi L."/>
            <person name="Sun Q."/>
            <person name="Zhang L."/>
            <person name="Zhou B."/>
            <person name="Peng R."/>
            <person name="Zhang X."/>
            <person name="Liu F."/>
        </authorList>
    </citation>
    <scope>NUCLEOTIDE SEQUENCE [LARGE SCALE GENOMIC DNA]</scope>
    <source>
        <strain evidence="8">cv. PA1801</strain>
    </source>
</reference>
<protein>
    <submittedName>
        <fullName evidence="7">Protein DETOXIFICATION 45, chloroplastic-like</fullName>
    </submittedName>
</protein>
<sequence length="136" mass="14707">MRMALQIGFVTGVLLAAILGVSFGYLVPLFTQDAEVLGIVKTGVLFVSASQPINALAFIFDGLHYGVSDFPYAACSMMLLSAVSSAFLLFAPKVLGLRGVWLGLTLFMALRMTAGFVRILSKTGPWWFLHSDLERG</sequence>
<dbReference type="GO" id="GO:0009507">
    <property type="term" value="C:chloroplast"/>
    <property type="evidence" value="ECO:0007669"/>
    <property type="project" value="TreeGrafter"/>
</dbReference>
<dbReference type="GO" id="GO:0016020">
    <property type="term" value="C:membrane"/>
    <property type="evidence" value="ECO:0007669"/>
    <property type="project" value="UniProtKB-SubCell"/>
</dbReference>
<dbReference type="PANTHER" id="PTHR42893:SF45">
    <property type="entry name" value="PROTEIN DETOXIFICATION 45, CHLOROPLASTIC"/>
    <property type="match status" value="1"/>
</dbReference>
<feature type="transmembrane region" description="Helical" evidence="6">
    <location>
        <begin position="100"/>
        <end position="120"/>
    </location>
</feature>
<evidence type="ECO:0000313" key="7">
    <source>
        <dbReference type="EMBL" id="KAA3463300.1"/>
    </source>
</evidence>
<dbReference type="Proteomes" id="UP000325315">
    <property type="component" value="Unassembled WGS sequence"/>
</dbReference>
<feature type="transmembrane region" description="Helical" evidence="6">
    <location>
        <begin position="70"/>
        <end position="91"/>
    </location>
</feature>
<dbReference type="EMBL" id="SMMG02000008">
    <property type="protein sequence ID" value="KAA3463300.1"/>
    <property type="molecule type" value="Genomic_DNA"/>
</dbReference>
<evidence type="ECO:0000256" key="2">
    <source>
        <dbReference type="ARBA" id="ARBA00010199"/>
    </source>
</evidence>
<dbReference type="InterPro" id="IPR044644">
    <property type="entry name" value="DinF-like"/>
</dbReference>
<dbReference type="OrthoDB" id="2126698at2759"/>
<evidence type="ECO:0000313" key="8">
    <source>
        <dbReference type="Proteomes" id="UP000325315"/>
    </source>
</evidence>
<keyword evidence="8" id="KW-1185">Reference proteome</keyword>